<dbReference type="RefSeq" id="WP_182121859.1">
    <property type="nucleotide sequence ID" value="NZ_CP059567.1"/>
</dbReference>
<accession>A0A7D7N9J0</accession>
<evidence type="ECO:0000256" key="5">
    <source>
        <dbReference type="ARBA" id="ARBA00022989"/>
    </source>
</evidence>
<comment type="subcellular location">
    <subcellularLocation>
        <location evidence="1">Cell inner membrane</location>
        <topology evidence="1">Single-pass membrane protein</topology>
    </subcellularLocation>
</comment>
<dbReference type="PANTHER" id="PTHR30336:SF0">
    <property type="entry name" value="PROTEIN SANA"/>
    <property type="match status" value="1"/>
</dbReference>
<dbReference type="GO" id="GO:0005886">
    <property type="term" value="C:plasma membrane"/>
    <property type="evidence" value="ECO:0007669"/>
    <property type="project" value="UniProtKB-SubCell"/>
</dbReference>
<dbReference type="PANTHER" id="PTHR30336">
    <property type="entry name" value="INNER MEMBRANE PROTEIN, PROBABLE PERMEASE"/>
    <property type="match status" value="1"/>
</dbReference>
<evidence type="ECO:0000256" key="4">
    <source>
        <dbReference type="ARBA" id="ARBA00022692"/>
    </source>
</evidence>
<evidence type="ECO:0000259" key="8">
    <source>
        <dbReference type="Pfam" id="PF02698"/>
    </source>
</evidence>
<evidence type="ECO:0000256" key="1">
    <source>
        <dbReference type="ARBA" id="ARBA00004377"/>
    </source>
</evidence>
<protein>
    <submittedName>
        <fullName evidence="9">YdcF family protein</fullName>
    </submittedName>
</protein>
<dbReference type="Proteomes" id="UP000514752">
    <property type="component" value="Chromosome"/>
</dbReference>
<evidence type="ECO:0000256" key="6">
    <source>
        <dbReference type="ARBA" id="ARBA00023136"/>
    </source>
</evidence>
<dbReference type="CDD" id="cd06259">
    <property type="entry name" value="YdcF-like"/>
    <property type="match status" value="1"/>
</dbReference>
<evidence type="ECO:0000256" key="7">
    <source>
        <dbReference type="ARBA" id="ARBA00037355"/>
    </source>
</evidence>
<keyword evidence="3" id="KW-0997">Cell inner membrane</keyword>
<dbReference type="KEGG" id="nsg:H3L94_09740"/>
<evidence type="ECO:0000256" key="3">
    <source>
        <dbReference type="ARBA" id="ARBA00022519"/>
    </source>
</evidence>
<reference evidence="9 10" key="1">
    <citation type="submission" date="2020-07" db="EMBL/GenBank/DDBJ databases">
        <title>Genomic diversity of species in the Neisseriaceae family.</title>
        <authorList>
            <person name="Vincent A.T."/>
            <person name="Bernet E."/>
            <person name="Veyrier F.J."/>
        </authorList>
    </citation>
    <scope>NUCLEOTIDE SEQUENCE [LARGE SCALE GENOMIC DNA]</scope>
    <source>
        <strain evidence="9 10">DSM 22244</strain>
    </source>
</reference>
<evidence type="ECO:0000313" key="10">
    <source>
        <dbReference type="Proteomes" id="UP000514752"/>
    </source>
</evidence>
<keyword evidence="2" id="KW-1003">Cell membrane</keyword>
<name>A0A7D7N9J0_9NEIS</name>
<dbReference type="InterPro" id="IPR051599">
    <property type="entry name" value="Cell_Envelope_Assoc"/>
</dbReference>
<gene>
    <name evidence="9" type="ORF">H3L94_09740</name>
</gene>
<dbReference type="Pfam" id="PF02698">
    <property type="entry name" value="DUF218"/>
    <property type="match status" value="1"/>
</dbReference>
<comment type="function">
    <text evidence="7">Participates in the barrier function of the cell envelope.</text>
</comment>
<keyword evidence="6" id="KW-0472">Membrane</keyword>
<feature type="domain" description="DUF218" evidence="8">
    <location>
        <begin position="42"/>
        <end position="173"/>
    </location>
</feature>
<keyword evidence="4" id="KW-0812">Transmembrane</keyword>
<proteinExistence type="predicted"/>
<evidence type="ECO:0000313" key="9">
    <source>
        <dbReference type="EMBL" id="QMT40119.1"/>
    </source>
</evidence>
<dbReference type="InterPro" id="IPR003848">
    <property type="entry name" value="DUF218"/>
</dbReference>
<dbReference type="AlphaFoldDB" id="A0A7D7N9J0"/>
<dbReference type="EMBL" id="CP059567">
    <property type="protein sequence ID" value="QMT40119.1"/>
    <property type="molecule type" value="Genomic_DNA"/>
</dbReference>
<keyword evidence="5" id="KW-1133">Transmembrane helix</keyword>
<sequence length="214" mass="22981">MEWVLWVAVAALLLLPAAAEAGMAYYTRARCFDDLAAVPPCDYALVLGTAKYVAGGGLNRYYRHRIEAAAALWQAGKVGAVVVSGSGLAETLSETVCMQADLVALGVPVAAIWQDPAGLRTLDSVLRYRAAFGGATVCVVSQPFHNRRALVLARACGAAAVAYQARAVGIRGGWRVQLRERFARLRLWYDVLARTPPRHSLAAVPIRQYPGGDE</sequence>
<evidence type="ECO:0000256" key="2">
    <source>
        <dbReference type="ARBA" id="ARBA00022475"/>
    </source>
</evidence>
<organism evidence="9 10">
    <name type="scientific">Neisseria shayeganii</name>
    <dbReference type="NCBI Taxonomy" id="607712"/>
    <lineage>
        <taxon>Bacteria</taxon>
        <taxon>Pseudomonadati</taxon>
        <taxon>Pseudomonadota</taxon>
        <taxon>Betaproteobacteria</taxon>
        <taxon>Neisseriales</taxon>
        <taxon>Neisseriaceae</taxon>
        <taxon>Neisseria</taxon>
    </lineage>
</organism>